<proteinExistence type="predicted"/>
<dbReference type="AlphaFoldDB" id="A0A5B2TZ15"/>
<accession>A0A5B2TZ15</accession>
<dbReference type="Proteomes" id="UP000323188">
    <property type="component" value="Unassembled WGS sequence"/>
</dbReference>
<evidence type="ECO:0000256" key="1">
    <source>
        <dbReference type="SAM" id="SignalP"/>
    </source>
</evidence>
<evidence type="ECO:0000313" key="2">
    <source>
        <dbReference type="EMBL" id="KAA2219559.1"/>
    </source>
</evidence>
<protein>
    <submittedName>
        <fullName evidence="2">DUF2490 domain-containing protein</fullName>
    </submittedName>
</protein>
<comment type="caution">
    <text evidence="2">The sequence shown here is derived from an EMBL/GenBank/DDBJ whole genome shotgun (WGS) entry which is preliminary data.</text>
</comment>
<keyword evidence="1" id="KW-0732">Signal</keyword>
<dbReference type="InterPro" id="IPR019619">
    <property type="entry name" value="DUF2490"/>
</dbReference>
<evidence type="ECO:0000313" key="3">
    <source>
        <dbReference type="Proteomes" id="UP000323188"/>
    </source>
</evidence>
<organism evidence="2 3">
    <name type="scientific">Maribacter flavus</name>
    <dbReference type="NCBI Taxonomy" id="1658664"/>
    <lineage>
        <taxon>Bacteria</taxon>
        <taxon>Pseudomonadati</taxon>
        <taxon>Bacteroidota</taxon>
        <taxon>Flavobacteriia</taxon>
        <taxon>Flavobacteriales</taxon>
        <taxon>Flavobacteriaceae</taxon>
        <taxon>Maribacter</taxon>
    </lineage>
</organism>
<gene>
    <name evidence="2" type="ORF">F0361_08165</name>
</gene>
<reference evidence="2 3" key="1">
    <citation type="submission" date="2019-09" db="EMBL/GenBank/DDBJ databases">
        <authorList>
            <person name="Khan S.A."/>
            <person name="Jeon C.O."/>
            <person name="Chun B.H."/>
            <person name="Jeong S.E."/>
        </authorList>
    </citation>
    <scope>NUCLEOTIDE SEQUENCE [LARGE SCALE GENOMIC DNA]</scope>
    <source>
        <strain evidence="2 3">KCTC 42508</strain>
    </source>
</reference>
<name>A0A5B2TZ15_9FLAO</name>
<dbReference type="Pfam" id="PF10677">
    <property type="entry name" value="DUF2490"/>
    <property type="match status" value="1"/>
</dbReference>
<feature type="chain" id="PRO_5022847490" evidence="1">
    <location>
        <begin position="25"/>
        <end position="230"/>
    </location>
</feature>
<dbReference type="RefSeq" id="WP_154917974.1">
    <property type="nucleotide sequence ID" value="NZ_VUOE01000001.1"/>
</dbReference>
<feature type="signal peptide" evidence="1">
    <location>
        <begin position="1"/>
        <end position="24"/>
    </location>
</feature>
<sequence>MSCIKRISILLVLIVFMAPFVNLAQDNLTGYWNPQVALNYDVTSNYSHNFSIENRSFLYRDSDVQLTVRQMDINHFSNLKTRDNQSVGFGIKYRIRNSFDNNANNELRLTQQFNATFKNGSIRYGNRFRTEQRITSDNTVHRFRYRFAADFPLMGEKLDVGEPYLVISTESLLSVGRSMTPEYDQRFTPKLGWVLTPTTKLQIGGEYRAENYTGSTEYELFLLTELVLSL</sequence>
<dbReference type="EMBL" id="VUOE01000001">
    <property type="protein sequence ID" value="KAA2219559.1"/>
    <property type="molecule type" value="Genomic_DNA"/>
</dbReference>